<name>A0A135STK1_9PEZI</name>
<reference evidence="3 4" key="1">
    <citation type="submission" date="2014-02" db="EMBL/GenBank/DDBJ databases">
        <title>The genome sequence of Colletotrichum salicis CBS 607.94.</title>
        <authorList>
            <person name="Baroncelli R."/>
            <person name="Thon M.R."/>
        </authorList>
    </citation>
    <scope>NUCLEOTIDE SEQUENCE [LARGE SCALE GENOMIC DNA]</scope>
    <source>
        <strain evidence="3 4">CBS 607.94</strain>
    </source>
</reference>
<dbReference type="EMBL" id="JFFI01002245">
    <property type="protein sequence ID" value="KXH39127.1"/>
    <property type="molecule type" value="Genomic_DNA"/>
</dbReference>
<protein>
    <recommendedName>
        <fullName evidence="5">Integral membrane protein</fullName>
    </recommendedName>
</protein>
<feature type="transmembrane region" description="Helical" evidence="2">
    <location>
        <begin position="42"/>
        <end position="66"/>
    </location>
</feature>
<evidence type="ECO:0000256" key="1">
    <source>
        <dbReference type="SAM" id="MobiDB-lite"/>
    </source>
</evidence>
<dbReference type="AlphaFoldDB" id="A0A135STK1"/>
<keyword evidence="4" id="KW-1185">Reference proteome</keyword>
<proteinExistence type="predicted"/>
<comment type="caution">
    <text evidence="3">The sequence shown here is derived from an EMBL/GenBank/DDBJ whole genome shotgun (WGS) entry which is preliminary data.</text>
</comment>
<keyword evidence="2" id="KW-1133">Transmembrane helix</keyword>
<dbReference type="PANTHER" id="PTHR33048">
    <property type="entry name" value="PTH11-LIKE INTEGRAL MEMBRANE PROTEIN (AFU_ORTHOLOGUE AFUA_5G11245)"/>
    <property type="match status" value="1"/>
</dbReference>
<keyword evidence="2" id="KW-0472">Membrane</keyword>
<feature type="transmembrane region" description="Helical" evidence="2">
    <location>
        <begin position="135"/>
        <end position="157"/>
    </location>
</feature>
<feature type="transmembrane region" description="Helical" evidence="2">
    <location>
        <begin position="169"/>
        <end position="188"/>
    </location>
</feature>
<evidence type="ECO:0000313" key="3">
    <source>
        <dbReference type="EMBL" id="KXH39127.1"/>
    </source>
</evidence>
<dbReference type="OrthoDB" id="5429740at2759"/>
<feature type="compositionally biased region" description="Basic and acidic residues" evidence="1">
    <location>
        <begin position="245"/>
        <end position="258"/>
    </location>
</feature>
<dbReference type="PANTHER" id="PTHR33048:SF155">
    <property type="entry name" value="INTEGRAL MEMBRANE PROTEIN"/>
    <property type="match status" value="1"/>
</dbReference>
<evidence type="ECO:0000256" key="2">
    <source>
        <dbReference type="SAM" id="Phobius"/>
    </source>
</evidence>
<feature type="compositionally biased region" description="Polar residues" evidence="1">
    <location>
        <begin position="259"/>
        <end position="270"/>
    </location>
</feature>
<gene>
    <name evidence="3" type="ORF">CSAL01_03158</name>
</gene>
<feature type="region of interest" description="Disordered" evidence="1">
    <location>
        <begin position="363"/>
        <end position="394"/>
    </location>
</feature>
<organism evidence="3 4">
    <name type="scientific">Colletotrichum salicis</name>
    <dbReference type="NCBI Taxonomy" id="1209931"/>
    <lineage>
        <taxon>Eukaryota</taxon>
        <taxon>Fungi</taxon>
        <taxon>Dikarya</taxon>
        <taxon>Ascomycota</taxon>
        <taxon>Pezizomycotina</taxon>
        <taxon>Sordariomycetes</taxon>
        <taxon>Hypocreomycetidae</taxon>
        <taxon>Glomerellales</taxon>
        <taxon>Glomerellaceae</taxon>
        <taxon>Colletotrichum</taxon>
        <taxon>Colletotrichum acutatum species complex</taxon>
    </lineage>
</organism>
<evidence type="ECO:0000313" key="4">
    <source>
        <dbReference type="Proteomes" id="UP000070121"/>
    </source>
</evidence>
<feature type="region of interest" description="Disordered" evidence="1">
    <location>
        <begin position="245"/>
        <end position="276"/>
    </location>
</feature>
<feature type="transmembrane region" description="Helical" evidence="2">
    <location>
        <begin position="6"/>
        <end position="30"/>
    </location>
</feature>
<accession>A0A135STK1</accession>
<dbReference type="STRING" id="1209931.A0A135STK1"/>
<evidence type="ECO:0008006" key="5">
    <source>
        <dbReference type="Google" id="ProtNLM"/>
    </source>
</evidence>
<feature type="region of interest" description="Disordered" evidence="1">
    <location>
        <begin position="205"/>
        <end position="227"/>
    </location>
</feature>
<keyword evidence="2" id="KW-0812">Transmembrane</keyword>
<dbReference type="InterPro" id="IPR052337">
    <property type="entry name" value="SAT4-like"/>
</dbReference>
<dbReference type="Proteomes" id="UP000070121">
    <property type="component" value="Unassembled WGS sequence"/>
</dbReference>
<sequence length="394" mass="43623">MVDDKGPMIIAVCWSFTALGLIFVVGRLFVRATVHQKLFSDDYWIILSSFCAILSNALVITSIGWVNVKHFTALDLEQKQNTVKRRINTIDIDLRLNRTVAPADVCIPTEGLAFWASSFSAFLDFYLAKKLALTCALGMGIISGCAGIVEATGVPTLSSQDVSFGSSEGNLIIIAACIPILQPILEMFKGRSIWSLDRESGSYQYNSHSKRSAQQQQQPRQDSIELRSKPRKKVDVYGFTMHAKEDSEESIVHPDKHSATSSSGRQSDTYPESEDKIVKSSTVTITYDQGEERPTSAATRWAAIRVKSEKKKSGRTEFKTLNLRAFRQSLASATALAPDIQPCFPKRSETAVFRSTPVTIQYRAKDSKEDVEPTAATSQENMRRGPAARPPSLR</sequence>